<dbReference type="Gene3D" id="3.40.50.150">
    <property type="entry name" value="Vaccinia Virus protein VP39"/>
    <property type="match status" value="1"/>
</dbReference>
<dbReference type="EMBL" id="CP000909">
    <property type="protein sequence ID" value="ABY34150.1"/>
    <property type="molecule type" value="Genomic_DNA"/>
</dbReference>
<dbReference type="eggNOG" id="COG2226">
    <property type="taxonomic scope" value="Bacteria"/>
</dbReference>
<dbReference type="PATRIC" id="fig|324602.8.peg.1053"/>
<proteinExistence type="predicted"/>
<dbReference type="InParanoid" id="A9WHN2"/>
<dbReference type="InterPro" id="IPR029063">
    <property type="entry name" value="SAM-dependent_MTases_sf"/>
</dbReference>
<gene>
    <name evidence="2" type="ordered locus">Caur_0918</name>
</gene>
<sequence>MEKNEYTTMAAVELQHWWYGGMRAINAALLERFLPPHRNLQILDAGCGTGGDALFLRRYGMVVGLDLAAEALALARQRLPGCLVRGSVVQLPFADQSFDLVTSFDVLYHRAVIDEQHALREMWRVLRSNGRILIRLPAYEWLRSSHDRQVHTRHRYTAGEVRRLLETNGFVIEHLTYALTILFPLSAAVRLLERVLPAQQQHTDSAMVMPSKPLNTLLRLPMMVEAAYLARGGRFPFGLSIVSLARKAV</sequence>
<dbReference type="STRING" id="324602.Caur_0918"/>
<dbReference type="AlphaFoldDB" id="A9WHN2"/>
<dbReference type="Proteomes" id="UP000002008">
    <property type="component" value="Chromosome"/>
</dbReference>
<dbReference type="PANTHER" id="PTHR43464">
    <property type="entry name" value="METHYLTRANSFERASE"/>
    <property type="match status" value="1"/>
</dbReference>
<dbReference type="CDD" id="cd02440">
    <property type="entry name" value="AdoMet_MTases"/>
    <property type="match status" value="1"/>
</dbReference>
<dbReference type="KEGG" id="cau:Caur_0918"/>
<keyword evidence="2" id="KW-0489">Methyltransferase</keyword>
<dbReference type="GO" id="GO:0008757">
    <property type="term" value="F:S-adenosylmethionine-dependent methyltransferase activity"/>
    <property type="evidence" value="ECO:0007669"/>
    <property type="project" value="InterPro"/>
</dbReference>
<dbReference type="SUPFAM" id="SSF53335">
    <property type="entry name" value="S-adenosyl-L-methionine-dependent methyltransferases"/>
    <property type="match status" value="1"/>
</dbReference>
<dbReference type="EnsemblBacteria" id="ABY34150">
    <property type="protein sequence ID" value="ABY34150"/>
    <property type="gene ID" value="Caur_0918"/>
</dbReference>
<reference evidence="3" key="1">
    <citation type="journal article" date="2011" name="BMC Genomics">
        <title>Complete genome sequence of the filamentous anoxygenic phototrophic bacterium Chloroflexus aurantiacus.</title>
        <authorList>
            <person name="Tang K.H."/>
            <person name="Barry K."/>
            <person name="Chertkov O."/>
            <person name="Dalin E."/>
            <person name="Han C.S."/>
            <person name="Hauser L.J."/>
            <person name="Honchak B.M."/>
            <person name="Karbach L.E."/>
            <person name="Land M.L."/>
            <person name="Lapidus A."/>
            <person name="Larimer F.W."/>
            <person name="Mikhailova N."/>
            <person name="Pitluck S."/>
            <person name="Pierson B.K."/>
            <person name="Blankenship R.E."/>
        </authorList>
    </citation>
    <scope>NUCLEOTIDE SEQUENCE [LARGE SCALE GENOMIC DNA]</scope>
    <source>
        <strain evidence="3">ATCC 29366 / DSM 635 / J-10-fl</strain>
    </source>
</reference>
<protein>
    <submittedName>
        <fullName evidence="2">Methyltransferase type 11</fullName>
    </submittedName>
</protein>
<keyword evidence="3" id="KW-1185">Reference proteome</keyword>
<feature type="domain" description="Methyltransferase type 11" evidence="1">
    <location>
        <begin position="43"/>
        <end position="134"/>
    </location>
</feature>
<accession>A9WHN2</accession>
<evidence type="ECO:0000313" key="3">
    <source>
        <dbReference type="Proteomes" id="UP000002008"/>
    </source>
</evidence>
<dbReference type="HOGENOM" id="CLU_082726_0_1_0"/>
<keyword evidence="2" id="KW-0808">Transferase</keyword>
<dbReference type="GO" id="GO:0008168">
    <property type="term" value="F:methyltransferase activity"/>
    <property type="evidence" value="ECO:0000318"/>
    <property type="project" value="GO_Central"/>
</dbReference>
<dbReference type="Pfam" id="PF08241">
    <property type="entry name" value="Methyltransf_11"/>
    <property type="match status" value="1"/>
</dbReference>
<organism evidence="2 3">
    <name type="scientific">Chloroflexus aurantiacus (strain ATCC 29366 / DSM 635 / J-10-fl)</name>
    <dbReference type="NCBI Taxonomy" id="324602"/>
    <lineage>
        <taxon>Bacteria</taxon>
        <taxon>Bacillati</taxon>
        <taxon>Chloroflexota</taxon>
        <taxon>Chloroflexia</taxon>
        <taxon>Chloroflexales</taxon>
        <taxon>Chloroflexineae</taxon>
        <taxon>Chloroflexaceae</taxon>
        <taxon>Chloroflexus</taxon>
    </lineage>
</organism>
<dbReference type="PANTHER" id="PTHR43464:SF94">
    <property type="entry name" value="MALONYL-[ACYL-CARRIER PROTEIN] O-METHYLTRANSFERASE"/>
    <property type="match status" value="1"/>
</dbReference>
<name>A9WHN2_CHLAA</name>
<evidence type="ECO:0000259" key="1">
    <source>
        <dbReference type="Pfam" id="PF08241"/>
    </source>
</evidence>
<dbReference type="InterPro" id="IPR013216">
    <property type="entry name" value="Methyltransf_11"/>
</dbReference>
<dbReference type="GO" id="GO:0032259">
    <property type="term" value="P:methylation"/>
    <property type="evidence" value="ECO:0007669"/>
    <property type="project" value="UniProtKB-KW"/>
</dbReference>
<evidence type="ECO:0000313" key="2">
    <source>
        <dbReference type="EMBL" id="ABY34150.1"/>
    </source>
</evidence>